<accession>A0A450XGU6</accession>
<keyword evidence="3" id="KW-0045">Antibiotic biosynthesis</keyword>
<dbReference type="SUPFAM" id="SSF51197">
    <property type="entry name" value="Clavaminate synthase-like"/>
    <property type="match status" value="1"/>
</dbReference>
<evidence type="ECO:0000256" key="2">
    <source>
        <dbReference type="ARBA" id="ARBA00023002"/>
    </source>
</evidence>
<evidence type="ECO:0000313" key="5">
    <source>
        <dbReference type="EMBL" id="VFK28535.1"/>
    </source>
</evidence>
<dbReference type="AlphaFoldDB" id="A0A450XGU6"/>
<protein>
    <submittedName>
        <fullName evidence="5">Taurine dioxygenase, alpha-ketoglutarate-dependent</fullName>
    </submittedName>
</protein>
<dbReference type="PANTHER" id="PTHR10696:SF56">
    <property type="entry name" value="TAUD_TFDA-LIKE DOMAIN-CONTAINING PROTEIN"/>
    <property type="match status" value="1"/>
</dbReference>
<evidence type="ECO:0000256" key="1">
    <source>
        <dbReference type="ARBA" id="ARBA00001954"/>
    </source>
</evidence>
<keyword evidence="5" id="KW-0223">Dioxygenase</keyword>
<dbReference type="GO" id="GO:0017000">
    <property type="term" value="P:antibiotic biosynthetic process"/>
    <property type="evidence" value="ECO:0007669"/>
    <property type="project" value="UniProtKB-KW"/>
</dbReference>
<evidence type="ECO:0000256" key="3">
    <source>
        <dbReference type="ARBA" id="ARBA00023194"/>
    </source>
</evidence>
<dbReference type="Pfam" id="PF02668">
    <property type="entry name" value="TauD"/>
    <property type="match status" value="1"/>
</dbReference>
<dbReference type="InterPro" id="IPR042098">
    <property type="entry name" value="TauD-like_sf"/>
</dbReference>
<organism evidence="5">
    <name type="scientific">Candidatus Kentrum sp. MB</name>
    <dbReference type="NCBI Taxonomy" id="2138164"/>
    <lineage>
        <taxon>Bacteria</taxon>
        <taxon>Pseudomonadati</taxon>
        <taxon>Pseudomonadota</taxon>
        <taxon>Gammaproteobacteria</taxon>
        <taxon>Candidatus Kentrum</taxon>
    </lineage>
</organism>
<reference evidence="5" key="1">
    <citation type="submission" date="2019-02" db="EMBL/GenBank/DDBJ databases">
        <authorList>
            <person name="Gruber-Vodicka R. H."/>
            <person name="Seah K. B. B."/>
        </authorList>
    </citation>
    <scope>NUCLEOTIDE SEQUENCE</scope>
    <source>
        <strain evidence="5">BECK_BZ197</strain>
    </source>
</reference>
<comment type="cofactor">
    <cofactor evidence="1">
        <name>Fe(2+)</name>
        <dbReference type="ChEBI" id="CHEBI:29033"/>
    </cofactor>
</comment>
<dbReference type="GO" id="GO:0016706">
    <property type="term" value="F:2-oxoglutarate-dependent dioxygenase activity"/>
    <property type="evidence" value="ECO:0007669"/>
    <property type="project" value="UniProtKB-ARBA"/>
</dbReference>
<dbReference type="EMBL" id="CAADFO010000038">
    <property type="protein sequence ID" value="VFK28535.1"/>
    <property type="molecule type" value="Genomic_DNA"/>
</dbReference>
<gene>
    <name evidence="5" type="ORF">BECKMB1821G_GA0114241_10385</name>
</gene>
<evidence type="ECO:0000259" key="4">
    <source>
        <dbReference type="Pfam" id="PF02668"/>
    </source>
</evidence>
<feature type="domain" description="TauD/TfdA-like" evidence="4">
    <location>
        <begin position="380"/>
        <end position="659"/>
    </location>
</feature>
<dbReference type="InterPro" id="IPR003819">
    <property type="entry name" value="TauD/TfdA-like"/>
</dbReference>
<name>A0A450XGU6_9GAMM</name>
<proteinExistence type="predicted"/>
<keyword evidence="2" id="KW-0560">Oxidoreductase</keyword>
<sequence length="683" mass="77235">MTNPKADFNNLYTTYLPSGYVKHIVRNLRYHLPFLAMEKLKPYRRSLLWQDVVRIAMVGSAHGLDAIALKYTLTTQEVVARWMNDDTVGLPWPASESGYEVTLIDMEAEPLRFASDIHLSDHSFVADLNRPYSAELQQHLAEMTDVVSAVGVISYLGLEGMERLIQTALVNGNAGVLYFSVLRYLDANEYVDLCRKHGLIVRYLGDLPQRLYENAEEKHRIQGILKNKGLLTEADESGLVASLFLAYKGGSVQSGCDPRIESAGTLAIVEQGDTLVGSTQDHHSPSVADWVHPWHIALSKEDAENPAIFRKLVEFHLKGELQPGDRVTVLTDSSVHPVDDWASMFAAEYEISEPLPDSAVRQEFTKIEPVINANILNEIPASSELMEAELRKFGHALIRTGSPIDEAQVFDLLGGIGNAMDYQYGNAARRKIEDSASLEVTPWPKELSILPHNELTYHVEFPKNASFICKKPAPYGGETSIYDCVRAFENLSSNLQSKAKNHDVIFYKRYVQAIDHERYPSWQRIVGENATHEDLIEHFTQIGYDCAVLELEENGRITTVVETRLKRPTVYEYQGRLCLHASIVGISPYWYEKVWPGREPPLTVSWDDGNRLSFEEFRQMDKALSSARIFYNNWQQHDVMILDNAWVAHGRMPFIGERTIGVLMAKPARFKEHNGSWNVELVA</sequence>
<dbReference type="PANTHER" id="PTHR10696">
    <property type="entry name" value="GAMMA-BUTYROBETAINE HYDROXYLASE-RELATED"/>
    <property type="match status" value="1"/>
</dbReference>
<dbReference type="Gene3D" id="3.60.130.10">
    <property type="entry name" value="Clavaminate synthase-like"/>
    <property type="match status" value="1"/>
</dbReference>
<dbReference type="InterPro" id="IPR050411">
    <property type="entry name" value="AlphaKG_dependent_hydroxylases"/>
</dbReference>